<accession>A0A5N4CC82</accession>
<keyword evidence="3" id="KW-0493">Microtubule</keyword>
<dbReference type="InterPro" id="IPR041569">
    <property type="entry name" value="AAA_lid_3"/>
</dbReference>
<comment type="caution">
    <text evidence="9">The sequence shown here is derived from an EMBL/GenBank/DDBJ whole genome shotgun (WGS) entry which is preliminary data.</text>
</comment>
<evidence type="ECO:0000259" key="8">
    <source>
        <dbReference type="Pfam" id="PF17862"/>
    </source>
</evidence>
<feature type="domain" description="AAA ATPase AAA+ lid" evidence="8">
    <location>
        <begin position="114"/>
        <end position="150"/>
    </location>
</feature>
<feature type="non-terminal residue" evidence="9">
    <location>
        <position position="192"/>
    </location>
</feature>
<reference evidence="9 10" key="1">
    <citation type="journal article" date="2019" name="Mol. Ecol. Resour.">
        <title>Improving Illumina assemblies with Hi-C and long reads: an example with the North African dromedary.</title>
        <authorList>
            <person name="Elbers J.P."/>
            <person name="Rogers M.F."/>
            <person name="Perelman P.L."/>
            <person name="Proskuryakova A.A."/>
            <person name="Serdyukova N.A."/>
            <person name="Johnson W.E."/>
            <person name="Horin P."/>
            <person name="Corander J."/>
            <person name="Murphy D."/>
            <person name="Burger P.A."/>
        </authorList>
    </citation>
    <scope>NUCLEOTIDE SEQUENCE [LARGE SCALE GENOMIC DNA]</scope>
    <source>
        <strain evidence="9">Drom800</strain>
        <tissue evidence="9">Blood</tissue>
    </source>
</reference>
<evidence type="ECO:0000256" key="5">
    <source>
        <dbReference type="ARBA" id="ARBA00022840"/>
    </source>
</evidence>
<dbReference type="InterPro" id="IPR050304">
    <property type="entry name" value="MT-severing_AAA_ATPase"/>
</dbReference>
<evidence type="ECO:0000256" key="2">
    <source>
        <dbReference type="ARBA" id="ARBA00022490"/>
    </source>
</evidence>
<gene>
    <name evidence="9" type="ORF">Cadr_000027724</name>
</gene>
<proteinExistence type="predicted"/>
<keyword evidence="6" id="KW-0206">Cytoskeleton</keyword>
<evidence type="ECO:0000256" key="4">
    <source>
        <dbReference type="ARBA" id="ARBA00022741"/>
    </source>
</evidence>
<sequence>MLRRLEKRILVGLPSREARQAMIHHWLPPVSRSSALELRAELEYSVLGRHAVTAPSTQDRRSHRELDRAMLRRLEKRILVGLPSREARQAMIHHWLPPVSRSSALELRAELEYSVLGRETEGYSGSDIKLVCREAAMRPVRKIFSALENHQSESSHLPGIQLDTVTTADFLDVLAHSKPSAKNLTHRYAAWQ</sequence>
<evidence type="ECO:0000256" key="3">
    <source>
        <dbReference type="ARBA" id="ARBA00022701"/>
    </source>
</evidence>
<dbReference type="GO" id="GO:0005524">
    <property type="term" value="F:ATP binding"/>
    <property type="evidence" value="ECO:0007669"/>
    <property type="project" value="UniProtKB-KW"/>
</dbReference>
<evidence type="ECO:0000313" key="10">
    <source>
        <dbReference type="Proteomes" id="UP000299084"/>
    </source>
</evidence>
<keyword evidence="4" id="KW-0547">Nucleotide-binding</keyword>
<organism evidence="9 10">
    <name type="scientific">Camelus dromedarius</name>
    <name type="common">Dromedary</name>
    <name type="synonym">Arabian camel</name>
    <dbReference type="NCBI Taxonomy" id="9838"/>
    <lineage>
        <taxon>Eukaryota</taxon>
        <taxon>Metazoa</taxon>
        <taxon>Chordata</taxon>
        <taxon>Craniata</taxon>
        <taxon>Vertebrata</taxon>
        <taxon>Euteleostomi</taxon>
        <taxon>Mammalia</taxon>
        <taxon>Eutheria</taxon>
        <taxon>Laurasiatheria</taxon>
        <taxon>Artiodactyla</taxon>
        <taxon>Tylopoda</taxon>
        <taxon>Camelidae</taxon>
        <taxon>Camelus</taxon>
    </lineage>
</organism>
<dbReference type="Gene3D" id="1.10.8.60">
    <property type="match status" value="1"/>
</dbReference>
<dbReference type="GO" id="GO:0016887">
    <property type="term" value="F:ATP hydrolysis activity"/>
    <property type="evidence" value="ECO:0007669"/>
    <property type="project" value="TreeGrafter"/>
</dbReference>
<dbReference type="FunFam" id="1.10.8.60:FF:000048">
    <property type="entry name" value="Katanin p60 ATPase-containing subunit A-like 2"/>
    <property type="match status" value="1"/>
</dbReference>
<dbReference type="Gene3D" id="3.40.50.300">
    <property type="entry name" value="P-loop containing nucleotide triphosphate hydrolases"/>
    <property type="match status" value="1"/>
</dbReference>
<dbReference type="GO" id="GO:0016853">
    <property type="term" value="F:isomerase activity"/>
    <property type="evidence" value="ECO:0007669"/>
    <property type="project" value="UniProtKB-KW"/>
</dbReference>
<dbReference type="Proteomes" id="UP000299084">
    <property type="component" value="Unassembled WGS sequence"/>
</dbReference>
<name>A0A5N4CC82_CAMDR</name>
<dbReference type="PANTHER" id="PTHR23074">
    <property type="entry name" value="AAA DOMAIN-CONTAINING"/>
    <property type="match status" value="1"/>
</dbReference>
<dbReference type="GO" id="GO:0000922">
    <property type="term" value="C:spindle pole"/>
    <property type="evidence" value="ECO:0007669"/>
    <property type="project" value="UniProtKB-SubCell"/>
</dbReference>
<keyword evidence="10" id="KW-1185">Reference proteome</keyword>
<evidence type="ECO:0000256" key="7">
    <source>
        <dbReference type="ARBA" id="ARBA00023235"/>
    </source>
</evidence>
<protein>
    <submittedName>
        <fullName evidence="9">Katanin p60 ATPase-containing subunit A-like 2</fullName>
    </submittedName>
</protein>
<dbReference type="InterPro" id="IPR027417">
    <property type="entry name" value="P-loop_NTPase"/>
</dbReference>
<dbReference type="EMBL" id="JWIN03000030">
    <property type="protein sequence ID" value="KAB1256360.1"/>
    <property type="molecule type" value="Genomic_DNA"/>
</dbReference>
<dbReference type="AlphaFoldDB" id="A0A5N4CC82"/>
<keyword evidence="2" id="KW-0963">Cytoplasm</keyword>
<evidence type="ECO:0000313" key="9">
    <source>
        <dbReference type="EMBL" id="KAB1256360.1"/>
    </source>
</evidence>
<dbReference type="GO" id="GO:0005874">
    <property type="term" value="C:microtubule"/>
    <property type="evidence" value="ECO:0007669"/>
    <property type="project" value="UniProtKB-KW"/>
</dbReference>
<dbReference type="Pfam" id="PF17862">
    <property type="entry name" value="AAA_lid_3"/>
    <property type="match status" value="1"/>
</dbReference>
<comment type="subcellular location">
    <subcellularLocation>
        <location evidence="1">Cytoplasm</location>
        <location evidence="1">Cytoskeleton</location>
        <location evidence="1">Spindle pole</location>
    </subcellularLocation>
</comment>
<evidence type="ECO:0000256" key="6">
    <source>
        <dbReference type="ARBA" id="ARBA00023212"/>
    </source>
</evidence>
<dbReference type="PANTHER" id="PTHR23074:SF78">
    <property type="entry name" value="KATANIN P60 ATPASE-CONTAINING SUBUNIT A-LIKE 2"/>
    <property type="match status" value="1"/>
</dbReference>
<keyword evidence="5" id="KW-0067">ATP-binding</keyword>
<keyword evidence="7" id="KW-0413">Isomerase</keyword>
<evidence type="ECO:0000256" key="1">
    <source>
        <dbReference type="ARBA" id="ARBA00004647"/>
    </source>
</evidence>
<dbReference type="SUPFAM" id="SSF52540">
    <property type="entry name" value="P-loop containing nucleoside triphosphate hydrolases"/>
    <property type="match status" value="1"/>
</dbReference>